<dbReference type="EC" id="2.7.7.7" evidence="1"/>
<organism evidence="1 2">
    <name type="scientific">Linderina macrospora</name>
    <dbReference type="NCBI Taxonomy" id="4868"/>
    <lineage>
        <taxon>Eukaryota</taxon>
        <taxon>Fungi</taxon>
        <taxon>Fungi incertae sedis</taxon>
        <taxon>Zoopagomycota</taxon>
        <taxon>Kickxellomycotina</taxon>
        <taxon>Kickxellomycetes</taxon>
        <taxon>Kickxellales</taxon>
        <taxon>Kickxellaceae</taxon>
        <taxon>Linderina</taxon>
    </lineage>
</organism>
<gene>
    <name evidence="1" type="primary">POL1_2</name>
    <name evidence="1" type="ORF">FBU59_004400</name>
</gene>
<sequence>AVVNADNDEDDVFAIKQEKDVLAEEMPAVVVTKDDEMDVDIDFADLGEDIMDAIDEKPAQPPAEPLYAEDATDKGTNWMDVQTGVGTSQPTTLSQTEAPSLATGDLCMYWLDAFEKNGNIYLFGKTPANGSYQSCCVQVSGVERNVFVLPSIDPTTGERFNALDVHKEFEKLALPIIRRFDCKPVVRKYAFEIAGVPSEAEYLKVVYSFTQPALPADMKGTTFERTFGTSYSALELFLLKRRIMGPCWLTLHNATAIDTHDRLSWCRTEFSIADPKLVKIMDDSAIEQKSLPREPPLTTMTLSLKTVMNHKAKENEVVALSMLVHRNMKLDDPKPASQRPADQYTVVRQLTGIPLPAEFSRQRGLAVEVCKTETALLNYFIALLHRADPDILISHNFYGFDLDVLLHRMRALRTDGWSKLGRLRRVQWPKMSSGGAGYAERQIVAGRVVCDTYMASKDLIRAKSYSMSSLAAQELQIKREEIPFERIPEYFATSQKLVHFLRHTAFDAFLAASLMIHLQALPLTKQLTTLAGNLWSRTLMGARAERNEFLLLHEFYRNKFIRPDKVFGKQAAVAQQQPANEDEDEQPE</sequence>
<feature type="non-terminal residue" evidence="1">
    <location>
        <position position="588"/>
    </location>
</feature>
<evidence type="ECO:0000313" key="1">
    <source>
        <dbReference type="EMBL" id="KAJ1938565.1"/>
    </source>
</evidence>
<reference evidence="1" key="1">
    <citation type="submission" date="2022-07" db="EMBL/GenBank/DDBJ databases">
        <title>Phylogenomic reconstructions and comparative analyses of Kickxellomycotina fungi.</title>
        <authorList>
            <person name="Reynolds N.K."/>
            <person name="Stajich J.E."/>
            <person name="Barry K."/>
            <person name="Grigoriev I.V."/>
            <person name="Crous P."/>
            <person name="Smith M.E."/>
        </authorList>
    </citation>
    <scope>NUCLEOTIDE SEQUENCE</scope>
    <source>
        <strain evidence="1">NRRL 5244</strain>
    </source>
</reference>
<evidence type="ECO:0000313" key="2">
    <source>
        <dbReference type="Proteomes" id="UP001150603"/>
    </source>
</evidence>
<keyword evidence="1" id="KW-0808">Transferase</keyword>
<name>A0ACC1J5V1_9FUNG</name>
<dbReference type="Proteomes" id="UP001150603">
    <property type="component" value="Unassembled WGS sequence"/>
</dbReference>
<dbReference type="EMBL" id="JANBPW010003127">
    <property type="protein sequence ID" value="KAJ1938565.1"/>
    <property type="molecule type" value="Genomic_DNA"/>
</dbReference>
<keyword evidence="2" id="KW-1185">Reference proteome</keyword>
<comment type="caution">
    <text evidence="1">The sequence shown here is derived from an EMBL/GenBank/DDBJ whole genome shotgun (WGS) entry which is preliminary data.</text>
</comment>
<protein>
    <submittedName>
        <fullName evidence="1">DNA-directed DNA polymerase alpha catalytic subunit pol1</fullName>
        <ecNumber evidence="1">2.7.7.7</ecNumber>
    </submittedName>
</protein>
<proteinExistence type="predicted"/>
<keyword evidence="1" id="KW-0239">DNA-directed DNA polymerase</keyword>
<feature type="non-terminal residue" evidence="1">
    <location>
        <position position="1"/>
    </location>
</feature>
<accession>A0ACC1J5V1</accession>
<keyword evidence="1" id="KW-0548">Nucleotidyltransferase</keyword>